<comment type="similarity">
    <text evidence="2">Belongs to the TonB family.</text>
</comment>
<evidence type="ECO:0000313" key="13">
    <source>
        <dbReference type="Proteomes" id="UP000432516"/>
    </source>
</evidence>
<keyword evidence="7" id="KW-0653">Protein transport</keyword>
<evidence type="ECO:0000313" key="12">
    <source>
        <dbReference type="EMBL" id="MRZ55346.1"/>
    </source>
</evidence>
<keyword evidence="8" id="KW-1133">Transmembrane helix</keyword>
<dbReference type="GO" id="GO:0055085">
    <property type="term" value="P:transmembrane transport"/>
    <property type="evidence" value="ECO:0007669"/>
    <property type="project" value="InterPro"/>
</dbReference>
<keyword evidence="3" id="KW-0813">Transport</keyword>
<dbReference type="PROSITE" id="PS52015">
    <property type="entry name" value="TONB_CTD"/>
    <property type="match status" value="1"/>
</dbReference>
<organism evidence="12 13">
    <name type="scientific">Parabacteroides distasonis</name>
    <dbReference type="NCBI Taxonomy" id="823"/>
    <lineage>
        <taxon>Bacteria</taxon>
        <taxon>Pseudomonadati</taxon>
        <taxon>Bacteroidota</taxon>
        <taxon>Bacteroidia</taxon>
        <taxon>Bacteroidales</taxon>
        <taxon>Tannerellaceae</taxon>
        <taxon>Parabacteroides</taxon>
    </lineage>
</organism>
<comment type="caution">
    <text evidence="12">The sequence shown here is derived from an EMBL/GenBank/DDBJ whole genome shotgun (WGS) entry which is preliminary data.</text>
</comment>
<dbReference type="InterPro" id="IPR051045">
    <property type="entry name" value="TonB-dependent_transducer"/>
</dbReference>
<keyword evidence="6" id="KW-0812">Transmembrane</keyword>
<dbReference type="GO" id="GO:0015031">
    <property type="term" value="P:protein transport"/>
    <property type="evidence" value="ECO:0007669"/>
    <property type="project" value="UniProtKB-KW"/>
</dbReference>
<dbReference type="InterPro" id="IPR006260">
    <property type="entry name" value="TonB/TolA_C"/>
</dbReference>
<dbReference type="PANTHER" id="PTHR33446:SF2">
    <property type="entry name" value="PROTEIN TONB"/>
    <property type="match status" value="1"/>
</dbReference>
<accession>A0A6I2NM60</accession>
<dbReference type="NCBIfam" id="TIGR01352">
    <property type="entry name" value="tonB_Cterm"/>
    <property type="match status" value="1"/>
</dbReference>
<dbReference type="AlphaFoldDB" id="A0A6I2NM60"/>
<evidence type="ECO:0000256" key="3">
    <source>
        <dbReference type="ARBA" id="ARBA00022448"/>
    </source>
</evidence>
<evidence type="ECO:0000256" key="8">
    <source>
        <dbReference type="ARBA" id="ARBA00022989"/>
    </source>
</evidence>
<evidence type="ECO:0000259" key="10">
    <source>
        <dbReference type="PROSITE" id="PS52015"/>
    </source>
</evidence>
<keyword evidence="9" id="KW-0472">Membrane</keyword>
<gene>
    <name evidence="12" type="ORF">GKD68_11350</name>
    <name evidence="11" type="ORF">PN599_11920</name>
</gene>
<dbReference type="Pfam" id="PF03544">
    <property type="entry name" value="TonB_C"/>
    <property type="match status" value="1"/>
</dbReference>
<dbReference type="RefSeq" id="WP_121956124.1">
    <property type="nucleotide sequence ID" value="NZ_CP103185.1"/>
</dbReference>
<evidence type="ECO:0000256" key="5">
    <source>
        <dbReference type="ARBA" id="ARBA00022519"/>
    </source>
</evidence>
<keyword evidence="5" id="KW-0997">Cell inner membrane</keyword>
<evidence type="ECO:0000256" key="1">
    <source>
        <dbReference type="ARBA" id="ARBA00004383"/>
    </source>
</evidence>
<dbReference type="PANTHER" id="PTHR33446">
    <property type="entry name" value="PROTEIN TONB-RELATED"/>
    <property type="match status" value="1"/>
</dbReference>
<dbReference type="Proteomes" id="UP000432516">
    <property type="component" value="Unassembled WGS sequence"/>
</dbReference>
<feature type="domain" description="TonB C-terminal" evidence="10">
    <location>
        <begin position="46"/>
        <end position="142"/>
    </location>
</feature>
<sequence length="143" mass="16186">MVRICSVLIMLLVNVTVFSQYITKGGELITIIDEAPIFKKKLDKKDNIDSLVTFIKNNIDYPNSALKDSIEGRVIVAFMIDTLGATFDHKIVRGVRYDLDLEALRVSRLLKFDVPALRKDKPVTIRYVVPVAFSLGDYHHGSF</sequence>
<evidence type="ECO:0000256" key="2">
    <source>
        <dbReference type="ARBA" id="ARBA00006555"/>
    </source>
</evidence>
<comment type="subcellular location">
    <subcellularLocation>
        <location evidence="1">Cell inner membrane</location>
        <topology evidence="1">Single-pass membrane protein</topology>
        <orientation evidence="1">Periplasmic side</orientation>
    </subcellularLocation>
</comment>
<dbReference type="Proteomes" id="UP001210126">
    <property type="component" value="Unassembled WGS sequence"/>
</dbReference>
<evidence type="ECO:0000256" key="4">
    <source>
        <dbReference type="ARBA" id="ARBA00022475"/>
    </source>
</evidence>
<dbReference type="SUPFAM" id="SSF74653">
    <property type="entry name" value="TolA/TonB C-terminal domain"/>
    <property type="match status" value="1"/>
</dbReference>
<evidence type="ECO:0000256" key="9">
    <source>
        <dbReference type="ARBA" id="ARBA00023136"/>
    </source>
</evidence>
<reference evidence="11" key="2">
    <citation type="submission" date="2023-01" db="EMBL/GenBank/DDBJ databases">
        <title>Human gut microbiome strain richness.</title>
        <authorList>
            <person name="Chen-Liaw A."/>
        </authorList>
    </citation>
    <scope>NUCLEOTIDE SEQUENCE</scope>
    <source>
        <strain evidence="11">RTP21484st1_E5_RTP21484_190118</strain>
    </source>
</reference>
<dbReference type="GO" id="GO:0031992">
    <property type="term" value="F:energy transducer activity"/>
    <property type="evidence" value="ECO:0007669"/>
    <property type="project" value="TreeGrafter"/>
</dbReference>
<evidence type="ECO:0000256" key="6">
    <source>
        <dbReference type="ARBA" id="ARBA00022692"/>
    </source>
</evidence>
<dbReference type="InterPro" id="IPR037682">
    <property type="entry name" value="TonB_C"/>
</dbReference>
<evidence type="ECO:0000256" key="7">
    <source>
        <dbReference type="ARBA" id="ARBA00022927"/>
    </source>
</evidence>
<protein>
    <submittedName>
        <fullName evidence="11">Energy transducer TonB</fullName>
    </submittedName>
    <submittedName>
        <fullName evidence="12">TonB family protein</fullName>
    </submittedName>
</protein>
<evidence type="ECO:0000313" key="11">
    <source>
        <dbReference type="EMBL" id="MDB9005709.1"/>
    </source>
</evidence>
<dbReference type="EMBL" id="WKNE01000007">
    <property type="protein sequence ID" value="MRZ55346.1"/>
    <property type="molecule type" value="Genomic_DNA"/>
</dbReference>
<proteinExistence type="inferred from homology"/>
<name>A0A6I2NM60_PARDI</name>
<dbReference type="GO" id="GO:0098797">
    <property type="term" value="C:plasma membrane protein complex"/>
    <property type="evidence" value="ECO:0007669"/>
    <property type="project" value="TreeGrafter"/>
</dbReference>
<reference evidence="12 13" key="1">
    <citation type="journal article" date="2019" name="Nat. Med.">
        <title>A library of human gut bacterial isolates paired with longitudinal multiomics data enables mechanistic microbiome research.</title>
        <authorList>
            <person name="Poyet M."/>
            <person name="Groussin M."/>
            <person name="Gibbons S.M."/>
            <person name="Avila-Pacheco J."/>
            <person name="Jiang X."/>
            <person name="Kearney S.M."/>
            <person name="Perrotta A.R."/>
            <person name="Berdy B."/>
            <person name="Zhao S."/>
            <person name="Lieberman T.D."/>
            <person name="Swanson P.K."/>
            <person name="Smith M."/>
            <person name="Roesemann S."/>
            <person name="Alexander J.E."/>
            <person name="Rich S.A."/>
            <person name="Livny J."/>
            <person name="Vlamakis H."/>
            <person name="Clish C."/>
            <person name="Bullock K."/>
            <person name="Deik A."/>
            <person name="Scott J."/>
            <person name="Pierce K.A."/>
            <person name="Xavier R.J."/>
            <person name="Alm E.J."/>
        </authorList>
    </citation>
    <scope>NUCLEOTIDE SEQUENCE [LARGE SCALE GENOMIC DNA]</scope>
    <source>
        <strain evidence="12 13">BIOML-A2</strain>
    </source>
</reference>
<keyword evidence="4" id="KW-1003">Cell membrane</keyword>
<dbReference type="EMBL" id="JAQMPJ010000009">
    <property type="protein sequence ID" value="MDB9005709.1"/>
    <property type="molecule type" value="Genomic_DNA"/>
</dbReference>
<dbReference type="Gene3D" id="3.30.1150.10">
    <property type="match status" value="1"/>
</dbReference>